<dbReference type="InterPro" id="IPR002078">
    <property type="entry name" value="Sigma_54_int"/>
</dbReference>
<dbReference type="PROSITE" id="PS50112">
    <property type="entry name" value="PAS"/>
    <property type="match status" value="1"/>
</dbReference>
<evidence type="ECO:0000256" key="4">
    <source>
        <dbReference type="ARBA" id="ARBA00023015"/>
    </source>
</evidence>
<dbReference type="Gene3D" id="1.10.8.60">
    <property type="match status" value="1"/>
</dbReference>
<organism evidence="9 10">
    <name type="scientific">Neobacillus paridis</name>
    <dbReference type="NCBI Taxonomy" id="2803862"/>
    <lineage>
        <taxon>Bacteria</taxon>
        <taxon>Bacillati</taxon>
        <taxon>Bacillota</taxon>
        <taxon>Bacilli</taxon>
        <taxon>Bacillales</taxon>
        <taxon>Bacillaceae</taxon>
        <taxon>Neobacillus</taxon>
    </lineage>
</organism>
<dbReference type="Gene3D" id="3.40.50.300">
    <property type="entry name" value="P-loop containing nucleotide triphosphate hydrolases"/>
    <property type="match status" value="1"/>
</dbReference>
<evidence type="ECO:0000259" key="7">
    <source>
        <dbReference type="PROSITE" id="PS50045"/>
    </source>
</evidence>
<dbReference type="CDD" id="cd00009">
    <property type="entry name" value="AAA"/>
    <property type="match status" value="1"/>
</dbReference>
<keyword evidence="5" id="KW-0804">Transcription</keyword>
<dbReference type="InterPro" id="IPR025662">
    <property type="entry name" value="Sigma_54_int_dom_ATP-bd_1"/>
</dbReference>
<dbReference type="InterPro" id="IPR003593">
    <property type="entry name" value="AAA+_ATPase"/>
</dbReference>
<dbReference type="Proteomes" id="UP000623967">
    <property type="component" value="Unassembled WGS sequence"/>
</dbReference>
<evidence type="ECO:0000313" key="10">
    <source>
        <dbReference type="Proteomes" id="UP000623967"/>
    </source>
</evidence>
<dbReference type="InterPro" id="IPR035965">
    <property type="entry name" value="PAS-like_dom_sf"/>
</dbReference>
<dbReference type="InterPro" id="IPR030828">
    <property type="entry name" value="HTH_TyrR"/>
</dbReference>
<evidence type="ECO:0000256" key="1">
    <source>
        <dbReference type="ARBA" id="ARBA00022741"/>
    </source>
</evidence>
<dbReference type="InterPro" id="IPR025944">
    <property type="entry name" value="Sigma_54_int_dom_CS"/>
</dbReference>
<dbReference type="PROSITE" id="PS00688">
    <property type="entry name" value="SIGMA54_INTERACT_3"/>
    <property type="match status" value="1"/>
</dbReference>
<feature type="domain" description="Sigma-54 factor interaction" evidence="7">
    <location>
        <begin position="358"/>
        <end position="587"/>
    </location>
</feature>
<dbReference type="InterPro" id="IPR058031">
    <property type="entry name" value="AAA_lid_NorR"/>
</dbReference>
<dbReference type="Pfam" id="PF25601">
    <property type="entry name" value="AAA_lid_14"/>
    <property type="match status" value="1"/>
</dbReference>
<dbReference type="Pfam" id="PF00158">
    <property type="entry name" value="Sigma54_activat"/>
    <property type="match status" value="1"/>
</dbReference>
<dbReference type="SMART" id="SM00382">
    <property type="entry name" value="AAA"/>
    <property type="match status" value="1"/>
</dbReference>
<dbReference type="InterPro" id="IPR000014">
    <property type="entry name" value="PAS"/>
</dbReference>
<dbReference type="EMBL" id="JAESWB010000355">
    <property type="protein sequence ID" value="MBL4954601.1"/>
    <property type="molecule type" value="Genomic_DNA"/>
</dbReference>
<dbReference type="SUPFAM" id="SSF55785">
    <property type="entry name" value="PYP-like sensor domain (PAS domain)"/>
    <property type="match status" value="1"/>
</dbReference>
<dbReference type="NCBIfam" id="TIGR04381">
    <property type="entry name" value="HTH_TypR"/>
    <property type="match status" value="1"/>
</dbReference>
<evidence type="ECO:0000313" key="9">
    <source>
        <dbReference type="EMBL" id="MBL4954601.1"/>
    </source>
</evidence>
<dbReference type="InterPro" id="IPR000032">
    <property type="entry name" value="HPr-like"/>
</dbReference>
<dbReference type="CDD" id="cd00130">
    <property type="entry name" value="PAS"/>
    <property type="match status" value="1"/>
</dbReference>
<dbReference type="Pfam" id="PF00989">
    <property type="entry name" value="PAS"/>
    <property type="match status" value="1"/>
</dbReference>
<sequence>MFSYQFKVTKENGLHIRVVATLIAKFQGILESHEKLKNVILEYREQKVPITHFYQIVSLKIKRGESVSIHCENPLTPCEQAEIAQLLQQQPDDGIQKEADRLLVENSLTFDVILKHILSGIIVVNKENRITFVNDEAQRLLGKQDRDLLNQKADEVIPDSHLAFILKSGKKEAAQRQQLGNRVIMTNRSPILLDDEIIGATAIFQDISTIEALSRELSETKKLQKELELVLQSVDDLMALSDVSGKLIFLNSAFMNLMEQERLNYHVRDIVGEDLWNEIHTQYVSRAKIVSFSRQATYIARVNPTMVDGEFRGTVIALLPIDDMKKLVEQLQMEKERTRYLERELSKHQLFDAAFNPLIGESSTFKDTISLANKVAKTDATVLITGESGTGKELVAKAIHGASSRKEKPFIRVNCAAIPPQLIESELFGHEKGAFTGAIQTRKGKFELANHGTIFLDEIGDLNFDLQAKILRVLQEKELERVGGYETISLDVRVIAATHQDLEQMVEKGTFREDLYYRLHVVPIHLPPLRKRLSDIPLLAEYFRIRYNDRLGKNINKYEAGFMEVLKNYQWPGNIRELQNMMERLLTLEDGDTLSITSLPDYIINPSQSSGKETKAAFAELIENLPIQMMEDYEKMIYTHVVQFYPSFNQIAQALGVTHKTVAAKVRKYHLTSLVGKKYQHH</sequence>
<keyword evidence="10" id="KW-1185">Reference proteome</keyword>
<proteinExistence type="predicted"/>
<dbReference type="SMART" id="SM00091">
    <property type="entry name" value="PAS"/>
    <property type="match status" value="2"/>
</dbReference>
<dbReference type="Gene3D" id="3.30.450.20">
    <property type="entry name" value="PAS domain"/>
    <property type="match status" value="1"/>
</dbReference>
<protein>
    <recommendedName>
        <fullName evidence="6">HTH-type transcriptional regulatory protein TyrR</fullName>
    </recommendedName>
</protein>
<dbReference type="InterPro" id="IPR035895">
    <property type="entry name" value="HPr-like_sf"/>
</dbReference>
<keyword evidence="4" id="KW-0805">Transcription regulation</keyword>
<dbReference type="Gene3D" id="3.30.1340.10">
    <property type="entry name" value="HPr-like"/>
    <property type="match status" value="1"/>
</dbReference>
<dbReference type="PROSITE" id="PS50045">
    <property type="entry name" value="SIGMA54_INTERACT_4"/>
    <property type="match status" value="1"/>
</dbReference>
<dbReference type="SUPFAM" id="SSF52540">
    <property type="entry name" value="P-loop containing nucleoside triphosphate hydrolases"/>
    <property type="match status" value="1"/>
</dbReference>
<evidence type="ECO:0000256" key="5">
    <source>
        <dbReference type="ARBA" id="ARBA00023163"/>
    </source>
</evidence>
<dbReference type="Pfam" id="PF18024">
    <property type="entry name" value="HTH_50"/>
    <property type="match status" value="1"/>
</dbReference>
<dbReference type="PANTHER" id="PTHR32071:SF57">
    <property type="entry name" value="C4-DICARBOXYLATE TRANSPORT TRANSCRIPTIONAL REGULATORY PROTEIN DCTD"/>
    <property type="match status" value="1"/>
</dbReference>
<dbReference type="InterPro" id="IPR013767">
    <property type="entry name" value="PAS_fold"/>
</dbReference>
<dbReference type="Pfam" id="PF00381">
    <property type="entry name" value="PTS-HPr"/>
    <property type="match status" value="1"/>
</dbReference>
<reference evidence="9 10" key="1">
    <citation type="submission" date="2021-01" db="EMBL/GenBank/DDBJ databases">
        <title>Genome public.</title>
        <authorList>
            <person name="Liu C."/>
            <person name="Sun Q."/>
        </authorList>
    </citation>
    <scope>NUCLEOTIDE SEQUENCE [LARGE SCALE GENOMIC DNA]</scope>
    <source>
        <strain evidence="9 10">YIM B02564</strain>
    </source>
</reference>
<keyword evidence="2" id="KW-0058">Aromatic hydrocarbons catabolism</keyword>
<dbReference type="RefSeq" id="WP_202655844.1">
    <property type="nucleotide sequence ID" value="NZ_JAESWB010000355.1"/>
</dbReference>
<dbReference type="Gene3D" id="1.10.10.60">
    <property type="entry name" value="Homeodomain-like"/>
    <property type="match status" value="1"/>
</dbReference>
<evidence type="ECO:0000256" key="6">
    <source>
        <dbReference type="ARBA" id="ARBA00029500"/>
    </source>
</evidence>
<accession>A0ABS1TTE7</accession>
<evidence type="ECO:0000256" key="2">
    <source>
        <dbReference type="ARBA" id="ARBA00022797"/>
    </source>
</evidence>
<dbReference type="InterPro" id="IPR027417">
    <property type="entry name" value="P-loop_NTPase"/>
</dbReference>
<feature type="domain" description="PAS" evidence="8">
    <location>
        <begin position="106"/>
        <end position="161"/>
    </location>
</feature>
<dbReference type="PROSITE" id="PS00675">
    <property type="entry name" value="SIGMA54_INTERACT_1"/>
    <property type="match status" value="1"/>
</dbReference>
<dbReference type="NCBIfam" id="TIGR00229">
    <property type="entry name" value="sensory_box"/>
    <property type="match status" value="1"/>
</dbReference>
<evidence type="ECO:0000256" key="3">
    <source>
        <dbReference type="ARBA" id="ARBA00022840"/>
    </source>
</evidence>
<dbReference type="PANTHER" id="PTHR32071">
    <property type="entry name" value="TRANSCRIPTIONAL REGULATORY PROTEIN"/>
    <property type="match status" value="1"/>
</dbReference>
<keyword evidence="3" id="KW-0067">ATP-binding</keyword>
<name>A0ABS1TTE7_9BACI</name>
<evidence type="ECO:0000259" key="8">
    <source>
        <dbReference type="PROSITE" id="PS50112"/>
    </source>
</evidence>
<gene>
    <name evidence="9" type="ORF">JK635_20805</name>
</gene>
<comment type="caution">
    <text evidence="9">The sequence shown here is derived from an EMBL/GenBank/DDBJ whole genome shotgun (WGS) entry which is preliminary data.</text>
</comment>
<keyword evidence="1" id="KW-0547">Nucleotide-binding</keyword>